<accession>H8MKL2</accession>
<dbReference type="AlphaFoldDB" id="H8MKL2"/>
<keyword evidence="4" id="KW-1185">Reference proteome</keyword>
<dbReference type="Proteomes" id="UP000007587">
    <property type="component" value="Chromosome"/>
</dbReference>
<organism evidence="3 4">
    <name type="scientific">Corallococcus coralloides (strain ATCC 25202 / DSM 2259 / NBRC 100086 / M2)</name>
    <name type="common">Myxococcus coralloides</name>
    <dbReference type="NCBI Taxonomy" id="1144275"/>
    <lineage>
        <taxon>Bacteria</taxon>
        <taxon>Pseudomonadati</taxon>
        <taxon>Myxococcota</taxon>
        <taxon>Myxococcia</taxon>
        <taxon>Myxococcales</taxon>
        <taxon>Cystobacterineae</taxon>
        <taxon>Myxococcaceae</taxon>
        <taxon>Corallococcus</taxon>
    </lineage>
</organism>
<reference evidence="3 4" key="1">
    <citation type="journal article" date="2012" name="J. Bacteriol.">
        <title>Complete Genome Sequence of the Fruiting Myxobacterium Corallococcus coralloides DSM 2259.</title>
        <authorList>
            <person name="Huntley S."/>
            <person name="Zhang Y."/>
            <person name="Treuner-Lange A."/>
            <person name="Kneip S."/>
            <person name="Sensen C.W."/>
            <person name="Sogaard-Andersen L."/>
        </authorList>
    </citation>
    <scope>NUCLEOTIDE SEQUENCE [LARGE SCALE GENOMIC DNA]</scope>
    <source>
        <strain evidence="4">ATCC 25202 / DSM 2259 / NBRC 100086 / M2</strain>
    </source>
</reference>
<evidence type="ECO:0008006" key="5">
    <source>
        <dbReference type="Google" id="ProtNLM"/>
    </source>
</evidence>
<sequence length="115" mass="12322">MHLTKLFPLMVSAAIVTACGGMPPEEEGTTEPVTQPSQEQAAPGASSDDREVRAFGTCTGYDGNNYCLAECNDGINYYYTVGHTSAIPFGDCRSAAFRFCQSLGYSGHNDACWGY</sequence>
<name>H8MKL2_CORCM</name>
<dbReference type="OrthoDB" id="9932146at2"/>
<evidence type="ECO:0000256" key="2">
    <source>
        <dbReference type="SAM" id="SignalP"/>
    </source>
</evidence>
<evidence type="ECO:0000313" key="4">
    <source>
        <dbReference type="Proteomes" id="UP000007587"/>
    </source>
</evidence>
<reference evidence="4" key="2">
    <citation type="submission" date="2012-03" db="EMBL/GenBank/DDBJ databases">
        <title>Genome sequence of the fruiting myxobacterium Corallococcus coralloides DSM 2259.</title>
        <authorList>
            <person name="Huntley S."/>
            <person name="Zhang Y."/>
            <person name="Treuner-Lange A."/>
            <person name="Sensen C.W."/>
            <person name="Sogaard-Andersen L."/>
        </authorList>
    </citation>
    <scope>NUCLEOTIDE SEQUENCE [LARGE SCALE GENOMIC DNA]</scope>
    <source>
        <strain evidence="4">ATCC 25202 / DSM 2259 / NBRC 100086 / M2</strain>
    </source>
</reference>
<protein>
    <recommendedName>
        <fullName evidence="5">Lipoprotein</fullName>
    </recommendedName>
</protein>
<gene>
    <name evidence="3" type="ordered locus">COCOR_03476</name>
</gene>
<dbReference type="RefSeq" id="WP_014396290.1">
    <property type="nucleotide sequence ID" value="NC_017030.1"/>
</dbReference>
<dbReference type="PROSITE" id="PS51257">
    <property type="entry name" value="PROKAR_LIPOPROTEIN"/>
    <property type="match status" value="1"/>
</dbReference>
<evidence type="ECO:0000313" key="3">
    <source>
        <dbReference type="EMBL" id="AFE05260.1"/>
    </source>
</evidence>
<evidence type="ECO:0000256" key="1">
    <source>
        <dbReference type="SAM" id="MobiDB-lite"/>
    </source>
</evidence>
<feature type="chain" id="PRO_5003614229" description="Lipoprotein" evidence="2">
    <location>
        <begin position="19"/>
        <end position="115"/>
    </location>
</feature>
<proteinExistence type="predicted"/>
<dbReference type="KEGG" id="ccx:COCOR_03476"/>
<dbReference type="HOGENOM" id="CLU_2104870_0_0_7"/>
<dbReference type="InParanoid" id="H8MKL2"/>
<dbReference type="EMBL" id="CP003389">
    <property type="protein sequence ID" value="AFE05260.1"/>
    <property type="molecule type" value="Genomic_DNA"/>
</dbReference>
<feature type="signal peptide" evidence="2">
    <location>
        <begin position="1"/>
        <end position="18"/>
    </location>
</feature>
<feature type="region of interest" description="Disordered" evidence="1">
    <location>
        <begin position="21"/>
        <end position="50"/>
    </location>
</feature>
<dbReference type="STRING" id="1144275.COCOR_03476"/>
<keyword evidence="2" id="KW-0732">Signal</keyword>